<evidence type="ECO:0000313" key="2">
    <source>
        <dbReference type="Proteomes" id="UP001055115"/>
    </source>
</evidence>
<reference evidence="1 2" key="1">
    <citation type="submission" date="2022-03" db="EMBL/GenBank/DDBJ databases">
        <title>Genome data of Colletotrichum spp.</title>
        <authorList>
            <person name="Utami Y.D."/>
            <person name="Hiruma K."/>
        </authorList>
    </citation>
    <scope>NUCLEOTIDE SEQUENCE [LARGE SCALE GENOMIC DNA]</scope>
    <source>
        <strain evidence="1 2">MAFF 239500</strain>
    </source>
</reference>
<dbReference type="EMBL" id="BQXU01000003">
    <property type="protein sequence ID" value="GKT41426.1"/>
    <property type="molecule type" value="Genomic_DNA"/>
</dbReference>
<proteinExistence type="predicted"/>
<organism evidence="1 2">
    <name type="scientific">Colletotrichum spaethianum</name>
    <dbReference type="NCBI Taxonomy" id="700344"/>
    <lineage>
        <taxon>Eukaryota</taxon>
        <taxon>Fungi</taxon>
        <taxon>Dikarya</taxon>
        <taxon>Ascomycota</taxon>
        <taxon>Pezizomycotina</taxon>
        <taxon>Sordariomycetes</taxon>
        <taxon>Hypocreomycetidae</taxon>
        <taxon>Glomerellales</taxon>
        <taxon>Glomerellaceae</taxon>
        <taxon>Colletotrichum</taxon>
        <taxon>Colletotrichum spaethianum species complex</taxon>
    </lineage>
</organism>
<protein>
    <submittedName>
        <fullName evidence="1">Uncharacterized protein</fullName>
    </submittedName>
</protein>
<keyword evidence="2" id="KW-1185">Reference proteome</keyword>
<dbReference type="AlphaFoldDB" id="A0AA37L3Q5"/>
<dbReference type="Proteomes" id="UP001055115">
    <property type="component" value="Unassembled WGS sequence"/>
</dbReference>
<accession>A0AA37L3Q5</accession>
<evidence type="ECO:0000313" key="1">
    <source>
        <dbReference type="EMBL" id="GKT41426.1"/>
    </source>
</evidence>
<dbReference type="RefSeq" id="XP_049123776.1">
    <property type="nucleotide sequence ID" value="XM_049267819.1"/>
</dbReference>
<dbReference type="GeneID" id="73322409"/>
<name>A0AA37L3Q5_9PEZI</name>
<comment type="caution">
    <text evidence="1">The sequence shown here is derived from an EMBL/GenBank/DDBJ whole genome shotgun (WGS) entry which is preliminary data.</text>
</comment>
<gene>
    <name evidence="1" type="ORF">ColSpa_01607</name>
</gene>
<sequence>MPNKLEETPNKFLKPGGRDAFMGVRLFEGNDDVLLEEEAPKAMMQLGPTPYWIKEANETLGIPNEDDDEQEGLFGYYDIEHFT</sequence>